<dbReference type="CDD" id="cd00051">
    <property type="entry name" value="EFh"/>
    <property type="match status" value="1"/>
</dbReference>
<dbReference type="PROSITE" id="PS00018">
    <property type="entry name" value="EF_HAND_1"/>
    <property type="match status" value="2"/>
</dbReference>
<accession>S8CG32</accession>
<dbReference type="InterPro" id="IPR039647">
    <property type="entry name" value="EF_hand_pair_protein_CML-like"/>
</dbReference>
<feature type="domain" description="EF-hand" evidence="4">
    <location>
        <begin position="19"/>
        <end position="54"/>
    </location>
</feature>
<protein>
    <recommendedName>
        <fullName evidence="4">EF-hand domain-containing protein</fullName>
    </recommendedName>
</protein>
<proteinExistence type="predicted"/>
<dbReference type="InterPro" id="IPR011992">
    <property type="entry name" value="EF-hand-dom_pair"/>
</dbReference>
<name>S8CG32_9LAMI</name>
<evidence type="ECO:0000313" key="5">
    <source>
        <dbReference type="EMBL" id="EPS63501.1"/>
    </source>
</evidence>
<evidence type="ECO:0000256" key="2">
    <source>
        <dbReference type="ARBA" id="ARBA00022737"/>
    </source>
</evidence>
<dbReference type="PROSITE" id="PS50222">
    <property type="entry name" value="EF_HAND_2"/>
    <property type="match status" value="2"/>
</dbReference>
<evidence type="ECO:0000259" key="4">
    <source>
        <dbReference type="PROSITE" id="PS50222"/>
    </source>
</evidence>
<dbReference type="AlphaFoldDB" id="S8CG32"/>
<dbReference type="InterPro" id="IPR018247">
    <property type="entry name" value="EF_Hand_1_Ca_BS"/>
</dbReference>
<evidence type="ECO:0000313" key="6">
    <source>
        <dbReference type="Proteomes" id="UP000015453"/>
    </source>
</evidence>
<sequence length="92" mass="10689">MKTDVDSIYNMLEEEEENISPDEVQDVFDIFDKNGDGFIDPQELQTILCNLGFEEGADLNNCRRMVEVFDENDDGRIDFDEFVKFIQYTSSS</sequence>
<dbReference type="Gene3D" id="1.10.238.10">
    <property type="entry name" value="EF-hand"/>
    <property type="match status" value="1"/>
</dbReference>
<dbReference type="PANTHER" id="PTHR10891">
    <property type="entry name" value="EF-HAND CALCIUM-BINDING DOMAIN CONTAINING PROTEIN"/>
    <property type="match status" value="1"/>
</dbReference>
<dbReference type="Proteomes" id="UP000015453">
    <property type="component" value="Unassembled WGS sequence"/>
</dbReference>
<dbReference type="SUPFAM" id="SSF47473">
    <property type="entry name" value="EF-hand"/>
    <property type="match status" value="1"/>
</dbReference>
<reference evidence="5 6" key="1">
    <citation type="journal article" date="2013" name="BMC Genomics">
        <title>The miniature genome of a carnivorous plant Genlisea aurea contains a low number of genes and short non-coding sequences.</title>
        <authorList>
            <person name="Leushkin E.V."/>
            <person name="Sutormin R.A."/>
            <person name="Nabieva E.R."/>
            <person name="Penin A.A."/>
            <person name="Kondrashov A.S."/>
            <person name="Logacheva M.D."/>
        </authorList>
    </citation>
    <scope>NUCLEOTIDE SEQUENCE [LARGE SCALE GENOMIC DNA]</scope>
</reference>
<comment type="caution">
    <text evidence="5">The sequence shown here is derived from an EMBL/GenBank/DDBJ whole genome shotgun (WGS) entry which is preliminary data.</text>
</comment>
<keyword evidence="1" id="KW-0479">Metal-binding</keyword>
<dbReference type="Pfam" id="PF13499">
    <property type="entry name" value="EF-hand_7"/>
    <property type="match status" value="1"/>
</dbReference>
<gene>
    <name evidence="5" type="ORF">M569_11284</name>
</gene>
<dbReference type="InterPro" id="IPR002048">
    <property type="entry name" value="EF_hand_dom"/>
</dbReference>
<evidence type="ECO:0000256" key="1">
    <source>
        <dbReference type="ARBA" id="ARBA00022723"/>
    </source>
</evidence>
<dbReference type="OrthoDB" id="26525at2759"/>
<keyword evidence="2" id="KW-0677">Repeat</keyword>
<dbReference type="GO" id="GO:0005509">
    <property type="term" value="F:calcium ion binding"/>
    <property type="evidence" value="ECO:0007669"/>
    <property type="project" value="InterPro"/>
</dbReference>
<feature type="domain" description="EF-hand" evidence="4">
    <location>
        <begin position="57"/>
        <end position="92"/>
    </location>
</feature>
<dbReference type="EMBL" id="AUSU01005443">
    <property type="protein sequence ID" value="EPS63501.1"/>
    <property type="molecule type" value="Genomic_DNA"/>
</dbReference>
<dbReference type="SMART" id="SM00054">
    <property type="entry name" value="EFh"/>
    <property type="match status" value="2"/>
</dbReference>
<keyword evidence="6" id="KW-1185">Reference proteome</keyword>
<keyword evidence="3" id="KW-0106">Calcium</keyword>
<organism evidence="5 6">
    <name type="scientific">Genlisea aurea</name>
    <dbReference type="NCBI Taxonomy" id="192259"/>
    <lineage>
        <taxon>Eukaryota</taxon>
        <taxon>Viridiplantae</taxon>
        <taxon>Streptophyta</taxon>
        <taxon>Embryophyta</taxon>
        <taxon>Tracheophyta</taxon>
        <taxon>Spermatophyta</taxon>
        <taxon>Magnoliopsida</taxon>
        <taxon>eudicotyledons</taxon>
        <taxon>Gunneridae</taxon>
        <taxon>Pentapetalae</taxon>
        <taxon>asterids</taxon>
        <taxon>lamiids</taxon>
        <taxon>Lamiales</taxon>
        <taxon>Lentibulariaceae</taxon>
        <taxon>Genlisea</taxon>
    </lineage>
</organism>
<evidence type="ECO:0000256" key="3">
    <source>
        <dbReference type="ARBA" id="ARBA00022837"/>
    </source>
</evidence>